<feature type="non-terminal residue" evidence="1">
    <location>
        <position position="53"/>
    </location>
</feature>
<sequence>IFQSISIPVRPSNKPTVTLGPVITFENVIKSVSQLKGKVEEYTKAEFEKISRG</sequence>
<dbReference type="Proteomes" id="UP000727407">
    <property type="component" value="Unassembled WGS sequence"/>
</dbReference>
<organism evidence="1 2">
    <name type="scientific">Clarias magur</name>
    <name type="common">Asian catfish</name>
    <name type="synonym">Macropteronotus magur</name>
    <dbReference type="NCBI Taxonomy" id="1594786"/>
    <lineage>
        <taxon>Eukaryota</taxon>
        <taxon>Metazoa</taxon>
        <taxon>Chordata</taxon>
        <taxon>Craniata</taxon>
        <taxon>Vertebrata</taxon>
        <taxon>Euteleostomi</taxon>
        <taxon>Actinopterygii</taxon>
        <taxon>Neopterygii</taxon>
        <taxon>Teleostei</taxon>
        <taxon>Ostariophysi</taxon>
        <taxon>Siluriformes</taxon>
        <taxon>Clariidae</taxon>
        <taxon>Clarias</taxon>
    </lineage>
</organism>
<dbReference type="AlphaFoldDB" id="A0A8J4UNH4"/>
<comment type="caution">
    <text evidence="1">The sequence shown here is derived from an EMBL/GenBank/DDBJ whole genome shotgun (WGS) entry which is preliminary data.</text>
</comment>
<keyword evidence="2" id="KW-1185">Reference proteome</keyword>
<proteinExistence type="predicted"/>
<evidence type="ECO:0000313" key="1">
    <source>
        <dbReference type="EMBL" id="KAF5898850.1"/>
    </source>
</evidence>
<protein>
    <submittedName>
        <fullName evidence="1">Tripartite motif-containing protein 16-like</fullName>
    </submittedName>
</protein>
<accession>A0A8J4UNH4</accession>
<name>A0A8J4UNH4_CLAMG</name>
<evidence type="ECO:0000313" key="2">
    <source>
        <dbReference type="Proteomes" id="UP000727407"/>
    </source>
</evidence>
<feature type="non-terminal residue" evidence="1">
    <location>
        <position position="1"/>
    </location>
</feature>
<dbReference type="EMBL" id="QNUK01000185">
    <property type="protein sequence ID" value="KAF5898850.1"/>
    <property type="molecule type" value="Genomic_DNA"/>
</dbReference>
<gene>
    <name evidence="1" type="ORF">DAT39_011442</name>
</gene>
<reference evidence="1" key="1">
    <citation type="submission" date="2020-07" db="EMBL/GenBank/DDBJ databases">
        <title>Clarias magur genome sequencing, assembly and annotation.</title>
        <authorList>
            <person name="Kushwaha B."/>
            <person name="Kumar R."/>
            <person name="Das P."/>
            <person name="Joshi C.G."/>
            <person name="Kumar D."/>
            <person name="Nagpure N.S."/>
            <person name="Pandey M."/>
            <person name="Agarwal S."/>
            <person name="Srivastava S."/>
            <person name="Singh M."/>
            <person name="Sahoo L."/>
            <person name="Jayasankar P."/>
            <person name="Meher P.K."/>
            <person name="Koringa P.G."/>
            <person name="Iquebal M.A."/>
            <person name="Das S.P."/>
            <person name="Bit A."/>
            <person name="Patnaik S."/>
            <person name="Patel N."/>
            <person name="Shah T.M."/>
            <person name="Hinsu A."/>
            <person name="Jena J.K."/>
        </authorList>
    </citation>
    <scope>NUCLEOTIDE SEQUENCE</scope>
    <source>
        <strain evidence="1">CIFAMagur01</strain>
        <tissue evidence="1">Testis</tissue>
    </source>
</reference>